<feature type="transmembrane region" description="Helical" evidence="1">
    <location>
        <begin position="311"/>
        <end position="328"/>
    </location>
</feature>
<dbReference type="Pfam" id="PF19040">
    <property type="entry name" value="SGNH"/>
    <property type="match status" value="1"/>
</dbReference>
<reference evidence="4 5" key="1">
    <citation type="submission" date="2019-03" db="EMBL/GenBank/DDBJ databases">
        <title>Genomic Encyclopedia of Type Strains, Phase IV (KMG-IV): sequencing the most valuable type-strain genomes for metagenomic binning, comparative biology and taxonomic classification.</title>
        <authorList>
            <person name="Goeker M."/>
        </authorList>
    </citation>
    <scope>NUCLEOTIDE SEQUENCE [LARGE SCALE GENOMIC DNA]</scope>
    <source>
        <strain evidence="4 5">DSM 24830</strain>
    </source>
</reference>
<dbReference type="EMBL" id="SMFQ01000005">
    <property type="protein sequence ID" value="TCJ82715.1"/>
    <property type="molecule type" value="Genomic_DNA"/>
</dbReference>
<keyword evidence="5" id="KW-1185">Reference proteome</keyword>
<feature type="domain" description="SGNH" evidence="3">
    <location>
        <begin position="400"/>
        <end position="638"/>
    </location>
</feature>
<evidence type="ECO:0000256" key="1">
    <source>
        <dbReference type="SAM" id="Phobius"/>
    </source>
</evidence>
<dbReference type="InterPro" id="IPR043968">
    <property type="entry name" value="SGNH"/>
</dbReference>
<evidence type="ECO:0000259" key="3">
    <source>
        <dbReference type="Pfam" id="PF19040"/>
    </source>
</evidence>
<feature type="transmembrane region" description="Helical" evidence="1">
    <location>
        <begin position="37"/>
        <end position="54"/>
    </location>
</feature>
<comment type="caution">
    <text evidence="4">The sequence shown here is derived from an EMBL/GenBank/DDBJ whole genome shotgun (WGS) entry which is preliminary data.</text>
</comment>
<feature type="domain" description="Acyltransferase 3" evidence="2">
    <location>
        <begin position="6"/>
        <end position="330"/>
    </location>
</feature>
<dbReference type="Proteomes" id="UP000294887">
    <property type="component" value="Unassembled WGS sequence"/>
</dbReference>
<evidence type="ECO:0000313" key="4">
    <source>
        <dbReference type="EMBL" id="TCJ82715.1"/>
    </source>
</evidence>
<keyword evidence="1" id="KW-0812">Transmembrane</keyword>
<keyword evidence="1" id="KW-1133">Transmembrane helix</keyword>
<dbReference type="OrthoDB" id="9767863at2"/>
<evidence type="ECO:0000259" key="2">
    <source>
        <dbReference type="Pfam" id="PF01757"/>
    </source>
</evidence>
<dbReference type="InterPro" id="IPR050879">
    <property type="entry name" value="Acyltransferase_3"/>
</dbReference>
<feature type="transmembrane region" description="Helical" evidence="1">
    <location>
        <begin position="280"/>
        <end position="299"/>
    </location>
</feature>
<feature type="transmembrane region" description="Helical" evidence="1">
    <location>
        <begin position="12"/>
        <end position="31"/>
    </location>
</feature>
<dbReference type="RefSeq" id="WP_131907223.1">
    <property type="nucleotide sequence ID" value="NZ_BAAAFU010000007.1"/>
</dbReference>
<dbReference type="Pfam" id="PF01757">
    <property type="entry name" value="Acyl_transf_3"/>
    <property type="match status" value="1"/>
</dbReference>
<dbReference type="AlphaFoldDB" id="A0A4V2P7Q5"/>
<name>A0A4V2P7Q5_9GAMM</name>
<sequence>MKYRSEIDGLRAIAVLPVIFFHAGIGILSGGYVGVDVFFVISGFLITTIILSEIQQDSFSLANFYERRARRILPALFFVMLVSLPFAWMWLLPSDMKDFAKSLIAVSTFSSNILFWTETGYWEASSELKPMLHTWSLAVEEQYYIFFPLFLLIMWKIRKRWILSTVLLLALISLAASQWGAYNKPTANFFMLPTRLWELAIGALIALYLLKANTAFQPQKWVRETFGAIGLFMIAYAVFMFDETTPFPSVYTLVPTVGAGLVILFATSTTVVGRFLSTKLFVGVGLISYSIYLWHQPLLAFARHGSFDKPSTLVLFALVTLSIPLAYLSWRFIEKPFRTKGVFNRKQIFGLSATASAAFIAIGVSGVASNGFEQRAIQSNLTMDAIDKRWRVNAGLDLKCTETFNLSDECNTSDKPQIIIWGDSYAMHLVKGIMASKPDAKIIQMTKYVCGPFTNIAPIIEPHYPVGWAKECLDFNQQVQQWLVKNDSVKYAVLSSPFSQYLAEGSEVLLANGERAPANRALITKEFENTLEALVNIGIKPIVFSPPPANGINLGRCLTRADWKGKALDACNFNKDKMLDIRQTVYEFLDTIEDKYQVVRLDDYMCESQECNTHIDSTYLFRDEGHLSHEGTALLGKKYNFYETIVEKQIAERLITEPKLTDDTDEINRVKRVEVEAQLNKEGVVVLDALKTKKIEPESEVISNNKKQFERE</sequence>
<feature type="transmembrane region" description="Helical" evidence="1">
    <location>
        <begin position="253"/>
        <end position="273"/>
    </location>
</feature>
<feature type="transmembrane region" description="Helical" evidence="1">
    <location>
        <begin position="135"/>
        <end position="154"/>
    </location>
</feature>
<dbReference type="GO" id="GO:0009103">
    <property type="term" value="P:lipopolysaccharide biosynthetic process"/>
    <property type="evidence" value="ECO:0007669"/>
    <property type="project" value="TreeGrafter"/>
</dbReference>
<feature type="transmembrane region" description="Helical" evidence="1">
    <location>
        <begin position="161"/>
        <end position="181"/>
    </location>
</feature>
<dbReference type="GO" id="GO:0016020">
    <property type="term" value="C:membrane"/>
    <property type="evidence" value="ECO:0007669"/>
    <property type="project" value="TreeGrafter"/>
</dbReference>
<feature type="transmembrane region" description="Helical" evidence="1">
    <location>
        <begin position="221"/>
        <end position="241"/>
    </location>
</feature>
<dbReference type="GO" id="GO:0016747">
    <property type="term" value="F:acyltransferase activity, transferring groups other than amino-acyl groups"/>
    <property type="evidence" value="ECO:0007669"/>
    <property type="project" value="InterPro"/>
</dbReference>
<dbReference type="PANTHER" id="PTHR23028">
    <property type="entry name" value="ACETYLTRANSFERASE"/>
    <property type="match status" value="1"/>
</dbReference>
<gene>
    <name evidence="4" type="ORF">EV695_3447</name>
</gene>
<dbReference type="PANTHER" id="PTHR23028:SF53">
    <property type="entry name" value="ACYL_TRANSF_3 DOMAIN-CONTAINING PROTEIN"/>
    <property type="match status" value="1"/>
</dbReference>
<accession>A0A4V2P7Q5</accession>
<feature type="transmembrane region" description="Helical" evidence="1">
    <location>
        <begin position="187"/>
        <end position="209"/>
    </location>
</feature>
<feature type="transmembrane region" description="Helical" evidence="1">
    <location>
        <begin position="348"/>
        <end position="368"/>
    </location>
</feature>
<feature type="transmembrane region" description="Helical" evidence="1">
    <location>
        <begin position="75"/>
        <end position="92"/>
    </location>
</feature>
<evidence type="ECO:0000313" key="5">
    <source>
        <dbReference type="Proteomes" id="UP000294887"/>
    </source>
</evidence>
<protein>
    <submittedName>
        <fullName evidence="4">Peptidoglycan/LPS O-acetylase OafA/YrhL</fullName>
    </submittedName>
</protein>
<proteinExistence type="predicted"/>
<keyword evidence="1" id="KW-0472">Membrane</keyword>
<organism evidence="4 5">
    <name type="scientific">Cocleimonas flava</name>
    <dbReference type="NCBI Taxonomy" id="634765"/>
    <lineage>
        <taxon>Bacteria</taxon>
        <taxon>Pseudomonadati</taxon>
        <taxon>Pseudomonadota</taxon>
        <taxon>Gammaproteobacteria</taxon>
        <taxon>Thiotrichales</taxon>
        <taxon>Thiotrichaceae</taxon>
        <taxon>Cocleimonas</taxon>
    </lineage>
</organism>
<dbReference type="InterPro" id="IPR002656">
    <property type="entry name" value="Acyl_transf_3_dom"/>
</dbReference>